<dbReference type="GO" id="GO:0035870">
    <property type="term" value="F:dITP diphosphatase activity"/>
    <property type="evidence" value="ECO:0007669"/>
    <property type="project" value="UniProtKB-UniRule"/>
</dbReference>
<keyword evidence="5 10" id="KW-0378">Hydrolase</keyword>
<dbReference type="Gene3D" id="3.90.950.10">
    <property type="match status" value="1"/>
</dbReference>
<name>A0A6I0ES40_9FIRM</name>
<keyword evidence="7 10" id="KW-0546">Nucleotide metabolism</keyword>
<dbReference type="FunFam" id="3.90.950.10:FF:000001">
    <property type="entry name" value="dITP/XTP pyrophosphatase"/>
    <property type="match status" value="1"/>
</dbReference>
<evidence type="ECO:0000313" key="13">
    <source>
        <dbReference type="Proteomes" id="UP000468766"/>
    </source>
</evidence>
<evidence type="ECO:0000256" key="3">
    <source>
        <dbReference type="ARBA" id="ARBA00022723"/>
    </source>
</evidence>
<evidence type="ECO:0000256" key="4">
    <source>
        <dbReference type="ARBA" id="ARBA00022741"/>
    </source>
</evidence>
<comment type="caution">
    <text evidence="12">The sequence shown here is derived from an EMBL/GenBank/DDBJ whole genome shotgun (WGS) entry which is preliminary data.</text>
</comment>
<feature type="binding site" evidence="10">
    <location>
        <position position="74"/>
    </location>
    <ligand>
        <name>substrate</name>
    </ligand>
</feature>
<evidence type="ECO:0000256" key="2">
    <source>
        <dbReference type="ARBA" id="ARBA00011738"/>
    </source>
</evidence>
<protein>
    <recommendedName>
        <fullName evidence="10">dITP/XTP pyrophosphatase</fullName>
        <ecNumber evidence="10">3.6.1.66</ecNumber>
    </recommendedName>
    <alternativeName>
        <fullName evidence="10">Non-canonical purine NTP pyrophosphatase</fullName>
    </alternativeName>
    <alternativeName>
        <fullName evidence="10">Non-standard purine NTP pyrophosphatase</fullName>
    </alternativeName>
    <alternativeName>
        <fullName evidence="10">Nucleoside-triphosphate diphosphatase</fullName>
    </alternativeName>
    <alternativeName>
        <fullName evidence="10">Nucleoside-triphosphate pyrophosphatase</fullName>
        <shortName evidence="10">NTPase</shortName>
    </alternativeName>
</protein>
<dbReference type="HAMAP" id="MF_01405">
    <property type="entry name" value="Non_canon_purine_NTPase"/>
    <property type="match status" value="1"/>
</dbReference>
<feature type="active site" description="Proton acceptor" evidence="10">
    <location>
        <position position="73"/>
    </location>
</feature>
<keyword evidence="4 10" id="KW-0547">Nucleotide-binding</keyword>
<dbReference type="InterPro" id="IPR002637">
    <property type="entry name" value="RdgB/HAM1"/>
</dbReference>
<dbReference type="Proteomes" id="UP000468766">
    <property type="component" value="Unassembled WGS sequence"/>
</dbReference>
<keyword evidence="6 10" id="KW-0460">Magnesium</keyword>
<feature type="binding site" evidence="10">
    <location>
        <position position="73"/>
    </location>
    <ligand>
        <name>Mg(2+)</name>
        <dbReference type="ChEBI" id="CHEBI:18420"/>
    </ligand>
</feature>
<dbReference type="InterPro" id="IPR029001">
    <property type="entry name" value="ITPase-like_fam"/>
</dbReference>
<dbReference type="GO" id="GO:0005829">
    <property type="term" value="C:cytosol"/>
    <property type="evidence" value="ECO:0007669"/>
    <property type="project" value="TreeGrafter"/>
</dbReference>
<comment type="cofactor">
    <cofactor evidence="10">
        <name>Mg(2+)</name>
        <dbReference type="ChEBI" id="CHEBI:18420"/>
    </cofactor>
    <text evidence="10">Binds 1 Mg(2+) ion per subunit.</text>
</comment>
<accession>A0A6I0ES40</accession>
<dbReference type="PANTHER" id="PTHR11067">
    <property type="entry name" value="INOSINE TRIPHOSPHATE PYROPHOSPHATASE/HAM1 PROTEIN"/>
    <property type="match status" value="1"/>
</dbReference>
<dbReference type="GO" id="GO:0000166">
    <property type="term" value="F:nucleotide binding"/>
    <property type="evidence" value="ECO:0007669"/>
    <property type="project" value="UniProtKB-KW"/>
</dbReference>
<dbReference type="RefSeq" id="WP_151619862.1">
    <property type="nucleotide sequence ID" value="NZ_WBXO01000005.1"/>
</dbReference>
<feature type="binding site" evidence="10">
    <location>
        <begin position="156"/>
        <end position="159"/>
    </location>
    <ligand>
        <name>substrate</name>
    </ligand>
</feature>
<dbReference type="Pfam" id="PF01725">
    <property type="entry name" value="Ham1p_like"/>
    <property type="match status" value="1"/>
</dbReference>
<dbReference type="GO" id="GO:0046872">
    <property type="term" value="F:metal ion binding"/>
    <property type="evidence" value="ECO:0007669"/>
    <property type="project" value="UniProtKB-KW"/>
</dbReference>
<evidence type="ECO:0000256" key="9">
    <source>
        <dbReference type="ARBA" id="ARBA00052017"/>
    </source>
</evidence>
<feature type="binding site" evidence="10">
    <location>
        <position position="179"/>
    </location>
    <ligand>
        <name>substrate</name>
    </ligand>
</feature>
<dbReference type="GO" id="GO:0009146">
    <property type="term" value="P:purine nucleoside triphosphate catabolic process"/>
    <property type="evidence" value="ECO:0007669"/>
    <property type="project" value="UniProtKB-UniRule"/>
</dbReference>
<evidence type="ECO:0000256" key="10">
    <source>
        <dbReference type="HAMAP-Rule" id="MF_01405"/>
    </source>
</evidence>
<dbReference type="PANTHER" id="PTHR11067:SF9">
    <property type="entry name" value="INOSINE TRIPHOSPHATE PYROPHOSPHATASE"/>
    <property type="match status" value="1"/>
</dbReference>
<dbReference type="NCBIfam" id="TIGR00042">
    <property type="entry name" value="RdgB/HAM1 family non-canonical purine NTP pyrophosphatase"/>
    <property type="match status" value="1"/>
</dbReference>
<comment type="subunit">
    <text evidence="2 10">Homodimer.</text>
</comment>
<reference evidence="12 13" key="1">
    <citation type="submission" date="2019-10" db="EMBL/GenBank/DDBJ databases">
        <title>Whole-genome sequence of the extremophile Heliorestis acidaminivorans DSM 24790.</title>
        <authorList>
            <person name="Kyndt J.A."/>
            <person name="Meyer T.E."/>
        </authorList>
    </citation>
    <scope>NUCLEOTIDE SEQUENCE [LARGE SCALE GENOMIC DNA]</scope>
    <source>
        <strain evidence="12 13">DSM 24790</strain>
    </source>
</reference>
<dbReference type="SUPFAM" id="SSF52972">
    <property type="entry name" value="ITPase-like"/>
    <property type="match status" value="1"/>
</dbReference>
<proteinExistence type="inferred from homology"/>
<evidence type="ECO:0000256" key="6">
    <source>
        <dbReference type="ARBA" id="ARBA00022842"/>
    </source>
</evidence>
<feature type="binding site" evidence="10">
    <location>
        <begin position="184"/>
        <end position="185"/>
    </location>
    <ligand>
        <name>substrate</name>
    </ligand>
</feature>
<dbReference type="GO" id="GO:0036220">
    <property type="term" value="F:ITP diphosphatase activity"/>
    <property type="evidence" value="ECO:0007669"/>
    <property type="project" value="UniProtKB-UniRule"/>
</dbReference>
<gene>
    <name evidence="12" type="ORF">F9B85_07935</name>
</gene>
<comment type="function">
    <text evidence="10">Pyrophosphatase that catalyzes the hydrolysis of nucleoside triphosphates to their monophosphate derivatives, with a high preference for the non-canonical purine nucleotides XTP (xanthosine triphosphate), dITP (deoxyinosine triphosphate) and ITP. Seems to function as a house-cleaning enzyme that removes non-canonical purine nucleotides from the nucleotide pool, thus preventing their incorporation into DNA/RNA and avoiding chromosomal lesions.</text>
</comment>
<dbReference type="GO" id="GO:0009117">
    <property type="term" value="P:nucleotide metabolic process"/>
    <property type="evidence" value="ECO:0007669"/>
    <property type="project" value="UniProtKB-KW"/>
</dbReference>
<dbReference type="GO" id="GO:0036222">
    <property type="term" value="F:XTP diphosphatase activity"/>
    <property type="evidence" value="ECO:0007669"/>
    <property type="project" value="UniProtKB-UniRule"/>
</dbReference>
<keyword evidence="13" id="KW-1185">Reference proteome</keyword>
<sequence length="212" mass="23452">MQIIIATKNMGKVREFEAMTESQKAPLPIQWLSLRDFPEIGEIEETGSTFRENALLKAQTVANITGLAALSDDSGLQVDALGGAPGIYSARYAGEPKDDERNNAKLLQELQGLPFEQRTARFICVLALALPDGQKFFAEGACHGFIAKEKAGDGGFGYDPLFYLPFYHKTMAQLSSTVKNSISHRASAMEKMFFLLRALLFPEPEPMRKPNF</sequence>
<dbReference type="NCBIfam" id="NF011397">
    <property type="entry name" value="PRK14822.1"/>
    <property type="match status" value="1"/>
</dbReference>
<comment type="similarity">
    <text evidence="1 10 11">Belongs to the HAM1 NTPase family.</text>
</comment>
<feature type="binding site" evidence="10">
    <location>
        <position position="44"/>
    </location>
    <ligand>
        <name>Mg(2+)</name>
        <dbReference type="ChEBI" id="CHEBI:18420"/>
    </ligand>
</feature>
<evidence type="ECO:0000313" key="12">
    <source>
        <dbReference type="EMBL" id="KAB2952585.1"/>
    </source>
</evidence>
<feature type="binding site" evidence="10">
    <location>
        <begin position="7"/>
        <end position="12"/>
    </location>
    <ligand>
        <name>substrate</name>
    </ligand>
</feature>
<dbReference type="GO" id="GO:0017111">
    <property type="term" value="F:ribonucleoside triphosphate phosphatase activity"/>
    <property type="evidence" value="ECO:0007669"/>
    <property type="project" value="InterPro"/>
</dbReference>
<dbReference type="AlphaFoldDB" id="A0A6I0ES40"/>
<comment type="catalytic activity">
    <reaction evidence="9 10">
        <text>XTP + H2O = XMP + diphosphate + H(+)</text>
        <dbReference type="Rhea" id="RHEA:28610"/>
        <dbReference type="ChEBI" id="CHEBI:15377"/>
        <dbReference type="ChEBI" id="CHEBI:15378"/>
        <dbReference type="ChEBI" id="CHEBI:33019"/>
        <dbReference type="ChEBI" id="CHEBI:57464"/>
        <dbReference type="ChEBI" id="CHEBI:61314"/>
        <dbReference type="EC" id="3.6.1.66"/>
    </reaction>
</comment>
<evidence type="ECO:0000256" key="8">
    <source>
        <dbReference type="ARBA" id="ARBA00051875"/>
    </source>
</evidence>
<evidence type="ECO:0000256" key="1">
    <source>
        <dbReference type="ARBA" id="ARBA00008023"/>
    </source>
</evidence>
<keyword evidence="3 10" id="KW-0479">Metal-binding</keyword>
<evidence type="ECO:0000256" key="5">
    <source>
        <dbReference type="ARBA" id="ARBA00022801"/>
    </source>
</evidence>
<dbReference type="InterPro" id="IPR020922">
    <property type="entry name" value="dITP/XTP_pyrophosphatase"/>
</dbReference>
<organism evidence="12 13">
    <name type="scientific">Heliorestis acidaminivorans</name>
    <dbReference type="NCBI Taxonomy" id="553427"/>
    <lineage>
        <taxon>Bacteria</taxon>
        <taxon>Bacillati</taxon>
        <taxon>Bacillota</taxon>
        <taxon>Clostridia</taxon>
        <taxon>Eubacteriales</taxon>
        <taxon>Heliobacteriaceae</taxon>
        <taxon>Heliorestis</taxon>
    </lineage>
</organism>
<comment type="catalytic activity">
    <reaction evidence="10">
        <text>ITP + H2O = IMP + diphosphate + H(+)</text>
        <dbReference type="Rhea" id="RHEA:29399"/>
        <dbReference type="ChEBI" id="CHEBI:15377"/>
        <dbReference type="ChEBI" id="CHEBI:15378"/>
        <dbReference type="ChEBI" id="CHEBI:33019"/>
        <dbReference type="ChEBI" id="CHEBI:58053"/>
        <dbReference type="ChEBI" id="CHEBI:61402"/>
        <dbReference type="EC" id="3.6.1.66"/>
    </reaction>
</comment>
<dbReference type="EC" id="3.6.1.66" evidence="10"/>
<evidence type="ECO:0000256" key="11">
    <source>
        <dbReference type="RuleBase" id="RU003781"/>
    </source>
</evidence>
<evidence type="ECO:0000256" key="7">
    <source>
        <dbReference type="ARBA" id="ARBA00023080"/>
    </source>
</evidence>
<dbReference type="EMBL" id="WBXO01000005">
    <property type="protein sequence ID" value="KAB2952585.1"/>
    <property type="molecule type" value="Genomic_DNA"/>
</dbReference>
<dbReference type="CDD" id="cd00515">
    <property type="entry name" value="HAM1"/>
    <property type="match status" value="1"/>
</dbReference>
<comment type="catalytic activity">
    <reaction evidence="8 10">
        <text>dITP + H2O = dIMP + diphosphate + H(+)</text>
        <dbReference type="Rhea" id="RHEA:28342"/>
        <dbReference type="ChEBI" id="CHEBI:15377"/>
        <dbReference type="ChEBI" id="CHEBI:15378"/>
        <dbReference type="ChEBI" id="CHEBI:33019"/>
        <dbReference type="ChEBI" id="CHEBI:61194"/>
        <dbReference type="ChEBI" id="CHEBI:61382"/>
        <dbReference type="EC" id="3.6.1.66"/>
    </reaction>
</comment>
<dbReference type="OrthoDB" id="9807456at2"/>